<gene>
    <name evidence="1" type="ORF">LKD32_12735</name>
</gene>
<evidence type="ECO:0000313" key="1">
    <source>
        <dbReference type="EMBL" id="MCC2165723.1"/>
    </source>
</evidence>
<evidence type="ECO:0000313" key="2">
    <source>
        <dbReference type="Proteomes" id="UP001198962"/>
    </source>
</evidence>
<proteinExistence type="predicted"/>
<dbReference type="RefSeq" id="WP_173788530.1">
    <property type="nucleotide sequence ID" value="NZ_JAJEPU010000048.1"/>
</dbReference>
<dbReference type="AlphaFoldDB" id="A0AAE3DM45"/>
<dbReference type="Proteomes" id="UP001198962">
    <property type="component" value="Unassembled WGS sequence"/>
</dbReference>
<dbReference type="EMBL" id="JAJEPU010000048">
    <property type="protein sequence ID" value="MCC2165723.1"/>
    <property type="molecule type" value="Genomic_DNA"/>
</dbReference>
<reference evidence="1" key="1">
    <citation type="submission" date="2021-10" db="EMBL/GenBank/DDBJ databases">
        <title>Anaerobic single-cell dispensing facilitates the cultivation of human gut bacteria.</title>
        <authorList>
            <person name="Afrizal A."/>
        </authorList>
    </citation>
    <scope>NUCLEOTIDE SEQUENCE</scope>
    <source>
        <strain evidence="1">CLA-AA-H274</strain>
    </source>
</reference>
<organism evidence="1 2">
    <name type="scientific">Brotaphodocola catenula</name>
    <dbReference type="NCBI Taxonomy" id="2885361"/>
    <lineage>
        <taxon>Bacteria</taxon>
        <taxon>Bacillati</taxon>
        <taxon>Bacillota</taxon>
        <taxon>Clostridia</taxon>
        <taxon>Lachnospirales</taxon>
        <taxon>Lachnospiraceae</taxon>
        <taxon>Brotaphodocola</taxon>
    </lineage>
</organism>
<sequence>MLPISAIKLPVAGFRRQEAGRVSAGLVRQAAISASAEAPTAQGMLTCGISCPLWRSVRWTVREERTSPTNGRDTTACFAGGE</sequence>
<comment type="caution">
    <text evidence="1">The sequence shown here is derived from an EMBL/GenBank/DDBJ whole genome shotgun (WGS) entry which is preliminary data.</text>
</comment>
<name>A0AAE3DM45_9FIRM</name>
<protein>
    <submittedName>
        <fullName evidence="1">Uncharacterized protein</fullName>
    </submittedName>
</protein>
<accession>A0AAE3DM45</accession>
<keyword evidence="2" id="KW-1185">Reference proteome</keyword>